<dbReference type="GO" id="GO:0004722">
    <property type="term" value="F:protein serine/threonine phosphatase activity"/>
    <property type="evidence" value="ECO:0007669"/>
    <property type="project" value="InterPro"/>
</dbReference>
<dbReference type="PROSITE" id="PS51746">
    <property type="entry name" value="PPM_2"/>
    <property type="match status" value="1"/>
</dbReference>
<dbReference type="Gene3D" id="3.60.40.10">
    <property type="entry name" value="PPM-type phosphatase domain"/>
    <property type="match status" value="1"/>
</dbReference>
<dbReference type="Proteomes" id="UP001454036">
    <property type="component" value="Unassembled WGS sequence"/>
</dbReference>
<reference evidence="2 3" key="1">
    <citation type="submission" date="2024-01" db="EMBL/GenBank/DDBJ databases">
        <title>The complete chloroplast genome sequence of Lithospermum erythrorhizon: insights into the phylogenetic relationship among Boraginaceae species and the maternal lineages of purple gromwells.</title>
        <authorList>
            <person name="Okada T."/>
            <person name="Watanabe K."/>
        </authorList>
    </citation>
    <scope>NUCLEOTIDE SEQUENCE [LARGE SCALE GENOMIC DNA]</scope>
</reference>
<dbReference type="InterPro" id="IPR036457">
    <property type="entry name" value="PPM-type-like_dom_sf"/>
</dbReference>
<dbReference type="Pfam" id="PF00481">
    <property type="entry name" value="PP2C"/>
    <property type="match status" value="1"/>
</dbReference>
<dbReference type="PANTHER" id="PTHR47992">
    <property type="entry name" value="PROTEIN PHOSPHATASE"/>
    <property type="match status" value="1"/>
</dbReference>
<dbReference type="SUPFAM" id="SSF81606">
    <property type="entry name" value="PP2C-like"/>
    <property type="match status" value="1"/>
</dbReference>
<proteinExistence type="predicted"/>
<name>A0AAV3Q4U4_LITER</name>
<evidence type="ECO:0000313" key="3">
    <source>
        <dbReference type="Proteomes" id="UP001454036"/>
    </source>
</evidence>
<sequence length="186" mass="20734">MPLQMPLPKRDKQGRIVRSLTLLFCSGTTAVTLVKQGKDLVIGNLTADLKPNLPAEMERIHKSKGRVFSLRDERMWEGCDISYRHLTEKDEFIVLATDGIWDVLSNEEVVKIVASAPARASASRKLVESAVRGWKMKYPTSKVDDCAVRKKFSNVEEGSGEGKGRRKIGSLARSWESSALLKGYLV</sequence>
<evidence type="ECO:0000259" key="1">
    <source>
        <dbReference type="PROSITE" id="PS51746"/>
    </source>
</evidence>
<gene>
    <name evidence="2" type="ORF">LIER_14731</name>
</gene>
<feature type="domain" description="PPM-type phosphatase" evidence="1">
    <location>
        <begin position="1"/>
        <end position="153"/>
    </location>
</feature>
<dbReference type="EMBL" id="BAABME010003115">
    <property type="protein sequence ID" value="GAA0157473.1"/>
    <property type="molecule type" value="Genomic_DNA"/>
</dbReference>
<organism evidence="2 3">
    <name type="scientific">Lithospermum erythrorhizon</name>
    <name type="common">Purple gromwell</name>
    <name type="synonym">Lithospermum officinale var. erythrorhizon</name>
    <dbReference type="NCBI Taxonomy" id="34254"/>
    <lineage>
        <taxon>Eukaryota</taxon>
        <taxon>Viridiplantae</taxon>
        <taxon>Streptophyta</taxon>
        <taxon>Embryophyta</taxon>
        <taxon>Tracheophyta</taxon>
        <taxon>Spermatophyta</taxon>
        <taxon>Magnoliopsida</taxon>
        <taxon>eudicotyledons</taxon>
        <taxon>Gunneridae</taxon>
        <taxon>Pentapetalae</taxon>
        <taxon>asterids</taxon>
        <taxon>lamiids</taxon>
        <taxon>Boraginales</taxon>
        <taxon>Boraginaceae</taxon>
        <taxon>Boraginoideae</taxon>
        <taxon>Lithospermeae</taxon>
        <taxon>Lithospermum</taxon>
    </lineage>
</organism>
<accession>A0AAV3Q4U4</accession>
<comment type="caution">
    <text evidence="2">The sequence shown here is derived from an EMBL/GenBank/DDBJ whole genome shotgun (WGS) entry which is preliminary data.</text>
</comment>
<protein>
    <submittedName>
        <fullName evidence="2">Protein phosphatase</fullName>
    </submittedName>
</protein>
<keyword evidence="3" id="KW-1185">Reference proteome</keyword>
<dbReference type="InterPro" id="IPR015655">
    <property type="entry name" value="PP2C"/>
</dbReference>
<dbReference type="InterPro" id="IPR001932">
    <property type="entry name" value="PPM-type_phosphatase-like_dom"/>
</dbReference>
<dbReference type="CDD" id="cd00143">
    <property type="entry name" value="PP2Cc"/>
    <property type="match status" value="1"/>
</dbReference>
<dbReference type="AlphaFoldDB" id="A0AAV3Q4U4"/>
<evidence type="ECO:0000313" key="2">
    <source>
        <dbReference type="EMBL" id="GAA0157473.1"/>
    </source>
</evidence>